<dbReference type="Gene3D" id="3.40.50.2020">
    <property type="match status" value="1"/>
</dbReference>
<dbReference type="KEGG" id="ahs:AHALO_1427"/>
<sequence>MQNDEQIYFKNRDVAAFRLLDVLPIDSMKLEDWTVFATSYGGVPIAKIIANRLESNFDLLLSSKIMAPNNEDCEIAIVTESEEVVIHEELAKSFEISLDFIFAKSKQVYDNELMKTVKLYRQDARIEELTNKNVLLVDEGLNTGLTMMACIKTAINLGAKSVSVATPILPSATVPTIETIADDLYYVKKLDHFVFIDFYYDKLENIDFEDVKNIK</sequence>
<dbReference type="SUPFAM" id="SSF53271">
    <property type="entry name" value="PRTase-like"/>
    <property type="match status" value="1"/>
</dbReference>
<dbReference type="Pfam" id="PF00156">
    <property type="entry name" value="Pribosyltran"/>
    <property type="match status" value="1"/>
</dbReference>
<gene>
    <name evidence="2" type="ORF">CP960_07690</name>
</gene>
<evidence type="ECO:0000313" key="2">
    <source>
        <dbReference type="EMBL" id="PKI80876.1"/>
    </source>
</evidence>
<dbReference type="CDD" id="cd06223">
    <property type="entry name" value="PRTases_typeI"/>
    <property type="match status" value="1"/>
</dbReference>
<dbReference type="OrthoDB" id="5421180at2"/>
<dbReference type="InterPro" id="IPR000836">
    <property type="entry name" value="PRTase_dom"/>
</dbReference>
<feature type="domain" description="Phosphoribosyltransferase" evidence="1">
    <location>
        <begin position="84"/>
        <end position="184"/>
    </location>
</feature>
<evidence type="ECO:0000313" key="3">
    <source>
        <dbReference type="Proteomes" id="UP000233248"/>
    </source>
</evidence>
<dbReference type="Proteomes" id="UP000233248">
    <property type="component" value="Unassembled WGS sequence"/>
</dbReference>
<organism evidence="2 3">
    <name type="scientific">Malaciobacter halophilus</name>
    <dbReference type="NCBI Taxonomy" id="197482"/>
    <lineage>
        <taxon>Bacteria</taxon>
        <taxon>Pseudomonadati</taxon>
        <taxon>Campylobacterota</taxon>
        <taxon>Epsilonproteobacteria</taxon>
        <taxon>Campylobacterales</taxon>
        <taxon>Arcobacteraceae</taxon>
        <taxon>Malaciobacter</taxon>
    </lineage>
</organism>
<protein>
    <submittedName>
        <fullName evidence="2">ABC transporter</fullName>
    </submittedName>
</protein>
<accession>A0A2N1J2T4</accession>
<dbReference type="AlphaFoldDB" id="A0A2N1J2T4"/>
<dbReference type="EMBL" id="NXIF01000027">
    <property type="protein sequence ID" value="PKI80876.1"/>
    <property type="molecule type" value="Genomic_DNA"/>
</dbReference>
<proteinExistence type="predicted"/>
<dbReference type="RefSeq" id="WP_101184835.1">
    <property type="nucleotide sequence ID" value="NZ_CP031218.1"/>
</dbReference>
<name>A0A2N1J2T4_9BACT</name>
<keyword evidence="3" id="KW-1185">Reference proteome</keyword>
<evidence type="ECO:0000259" key="1">
    <source>
        <dbReference type="Pfam" id="PF00156"/>
    </source>
</evidence>
<comment type="caution">
    <text evidence="2">The sequence shown here is derived from an EMBL/GenBank/DDBJ whole genome shotgun (WGS) entry which is preliminary data.</text>
</comment>
<dbReference type="InterPro" id="IPR029057">
    <property type="entry name" value="PRTase-like"/>
</dbReference>
<dbReference type="Gene3D" id="3.30.1310.20">
    <property type="entry name" value="PRTase-like"/>
    <property type="match status" value="1"/>
</dbReference>
<reference evidence="2 3" key="1">
    <citation type="submission" date="2017-09" db="EMBL/GenBank/DDBJ databases">
        <title>Genomics of the genus Arcobacter.</title>
        <authorList>
            <person name="Perez-Cataluna A."/>
            <person name="Figueras M.J."/>
            <person name="Salas-Masso N."/>
        </authorList>
    </citation>
    <scope>NUCLEOTIDE SEQUENCE [LARGE SCALE GENOMIC DNA]</scope>
    <source>
        <strain evidence="2 3">DSM 18005</strain>
    </source>
</reference>